<dbReference type="AlphaFoldDB" id="A0AB39HT43"/>
<geneLocation type="plasmid" evidence="1">
    <name>pMerc</name>
</geneLocation>
<evidence type="ECO:0000313" key="1">
    <source>
        <dbReference type="EMBL" id="XDK34587.1"/>
    </source>
</evidence>
<dbReference type="EMBL" id="CP162606">
    <property type="protein sequence ID" value="XDK34587.1"/>
    <property type="molecule type" value="Genomic_DNA"/>
</dbReference>
<reference evidence="1" key="1">
    <citation type="submission" date="2024-07" db="EMBL/GenBank/DDBJ databases">
        <title>Identification and characteristics of a novel species of coltsfoot's symbiotic bacteria.</title>
        <authorList>
            <person name="Juszczyk A."/>
            <person name="Jasielczuk I."/>
            <person name="Gurgul A."/>
            <person name="Rogala M."/>
            <person name="Kowalczyk A."/>
            <person name="Szmatola T."/>
            <person name="Kosecka-Strojek M."/>
            <person name="Arent Z."/>
            <person name="Latowski D."/>
        </authorList>
    </citation>
    <scope>NUCLEOTIDE SEQUENCE</scope>
    <source>
        <strain evidence="1">Hg7Tf</strain>
        <plasmid evidence="1">pMerc</plasmid>
    </source>
</reference>
<protein>
    <submittedName>
        <fullName evidence="1">Uncharacterized protein</fullName>
    </submittedName>
</protein>
<proteinExistence type="predicted"/>
<gene>
    <name evidence="1" type="ORF">AB4Y39_00245</name>
</gene>
<accession>A0AB39HT43</accession>
<name>A0AB39HT43_9PSED</name>
<organism evidence="1">
    <name type="scientific">Pseudomonas sp. Hg7Tf</name>
    <dbReference type="NCBI Taxonomy" id="3236988"/>
    <lineage>
        <taxon>Bacteria</taxon>
        <taxon>Pseudomonadati</taxon>
        <taxon>Pseudomonadota</taxon>
        <taxon>Gammaproteobacteria</taxon>
        <taxon>Pseudomonadales</taxon>
        <taxon>Pseudomonadaceae</taxon>
        <taxon>Pseudomonas</taxon>
    </lineage>
</organism>
<keyword evidence="1" id="KW-0614">Plasmid</keyword>
<sequence>MSAGVLSYRGRADLTLVYGEAPGLSRTFERPGVEVVVTRHSATAPVSVLLDRQLGAALLLGPAISRAALALADGTALSGPVQEIAASGDYFEIAAVSQASQGSGRE</sequence>
<dbReference type="RefSeq" id="WP_280044021.1">
    <property type="nucleotide sequence ID" value="NZ_CP162606.1"/>
</dbReference>